<dbReference type="GO" id="GO:0060586">
    <property type="term" value="P:multicellular organismal-level iron ion homeostasis"/>
    <property type="evidence" value="ECO:0007669"/>
    <property type="project" value="Ensembl"/>
</dbReference>
<feature type="domain" description="Ig-like" evidence="17">
    <location>
        <begin position="341"/>
        <end position="426"/>
    </location>
</feature>
<feature type="signal peptide" evidence="16">
    <location>
        <begin position="1"/>
        <end position="33"/>
    </location>
</feature>
<feature type="domain" description="Fibronectin type-III" evidence="18">
    <location>
        <begin position="656"/>
        <end position="751"/>
    </location>
</feature>
<keyword evidence="3" id="KW-1003">Cell membrane</keyword>
<dbReference type="GO" id="GO:0099550">
    <property type="term" value="P:trans-synaptic signaling, modulating synaptic transmission"/>
    <property type="evidence" value="ECO:0007669"/>
    <property type="project" value="Ensembl"/>
</dbReference>
<keyword evidence="11" id="KW-0393">Immunoglobulin domain</keyword>
<dbReference type="FunFam" id="2.60.40.10:FF:000101">
    <property type="entry name" value="Neogenin isoform 1"/>
    <property type="match status" value="1"/>
</dbReference>
<dbReference type="Proteomes" id="UP000028761">
    <property type="component" value="Chromosome 7"/>
</dbReference>
<feature type="region of interest" description="Disordered" evidence="14">
    <location>
        <begin position="1309"/>
        <end position="1399"/>
    </location>
</feature>
<dbReference type="GO" id="GO:0009306">
    <property type="term" value="P:protein secretion"/>
    <property type="evidence" value="ECO:0007669"/>
    <property type="project" value="Ensembl"/>
</dbReference>
<keyword evidence="20" id="KW-1185">Reference proteome</keyword>
<feature type="domain" description="Ig-like" evidence="17">
    <location>
        <begin position="152"/>
        <end position="238"/>
    </location>
</feature>
<comment type="subcellular location">
    <subcellularLocation>
        <location evidence="1">Cell membrane</location>
        <topology evidence="1">Single-pass type I membrane protein</topology>
    </subcellularLocation>
</comment>
<evidence type="ECO:0000259" key="18">
    <source>
        <dbReference type="PROSITE" id="PS50853"/>
    </source>
</evidence>
<dbReference type="GO" id="GO:0006879">
    <property type="term" value="P:intracellular iron ion homeostasis"/>
    <property type="evidence" value="ECO:0007669"/>
    <property type="project" value="Ensembl"/>
</dbReference>
<dbReference type="FunFam" id="2.60.40.10:FF:000777">
    <property type="entry name" value="Neogenin 1"/>
    <property type="match status" value="1"/>
</dbReference>
<dbReference type="Gene3D" id="2.60.40.10">
    <property type="entry name" value="Immunoglobulins"/>
    <property type="match status" value="10"/>
</dbReference>
<dbReference type="FunFam" id="2.60.40.10:FF:000187">
    <property type="entry name" value="neogenin isoform X2"/>
    <property type="match status" value="1"/>
</dbReference>
<dbReference type="Bgee" id="ENSPANG00000016137">
    <property type="expression patterns" value="Expressed in caecum and 66 other cell types or tissues"/>
</dbReference>
<dbReference type="Pfam" id="PF07679">
    <property type="entry name" value="I-set"/>
    <property type="match status" value="2"/>
</dbReference>
<dbReference type="FunFam" id="2.60.40.10:FF:000189">
    <property type="entry name" value="Neogenin isoform 3"/>
    <property type="match status" value="1"/>
</dbReference>
<feature type="region of interest" description="Disordered" evidence="14">
    <location>
        <begin position="1158"/>
        <end position="1180"/>
    </location>
</feature>
<accession>A0A096NMN2</accession>
<dbReference type="GO" id="GO:0030513">
    <property type="term" value="P:positive regulation of BMP signaling pathway"/>
    <property type="evidence" value="ECO:0007669"/>
    <property type="project" value="Ensembl"/>
</dbReference>
<dbReference type="GO" id="GO:0098839">
    <property type="term" value="C:postsynaptic density membrane"/>
    <property type="evidence" value="ECO:0007669"/>
    <property type="project" value="Ensembl"/>
</dbReference>
<dbReference type="Pfam" id="PF06583">
    <property type="entry name" value="Neogenin_C"/>
    <property type="match status" value="1"/>
</dbReference>
<dbReference type="GO" id="GO:0030426">
    <property type="term" value="C:growth cone"/>
    <property type="evidence" value="ECO:0007669"/>
    <property type="project" value="Ensembl"/>
</dbReference>
<dbReference type="OMA" id="NDVGNTQ"/>
<evidence type="ECO:0000256" key="14">
    <source>
        <dbReference type="SAM" id="MobiDB-lite"/>
    </source>
</evidence>
<dbReference type="FunFam" id="2.60.40.10:FF:000316">
    <property type="entry name" value="Neogenin 1"/>
    <property type="match status" value="1"/>
</dbReference>
<feature type="chain" id="PRO_5035321112" description="Neogenin" evidence="16">
    <location>
        <begin position="34"/>
        <end position="1481"/>
    </location>
</feature>
<dbReference type="CDD" id="cd05722">
    <property type="entry name" value="IgI_1_Neogenin_like"/>
    <property type="match status" value="1"/>
</dbReference>
<dbReference type="GeneID" id="101014655"/>
<sequence length="1481" mass="162062">MAAERGARRLLSTSSFWLYCLLLLGRRTPGAAAARSGSAPQSPGASIRTFTPFYFLVEPVDTLSVRGSSVILNCSAYSEPSPKIEWKKDGTFLNLASDDRRQLLPDGSLFISNVVHSKHNKPDEGYYQCVATVESLGTIVSRTAKLTVAGLPRFTSQPEPSSVYAGNSAILNCEVNADLVPFVRWEQNRHPLLLDDRVIKLPSGMLVISNATEGDGGLYRCVVESGGPPKYSDEVELKVLPDTEVTSDLVFLKQPSPLVRVIGQDVVLPCVASGLPTPTIKWMKNEEALDTESSERLLLLAGGSLEISDVTEDDAGTYFCVADNGNETIEAQAELTVQAQPEFLKQPTNIYAHESMDIVFECEVTGKPTPTVKWVKNGDMVIPSDYFKIVKEHNLQVLGLVKSDEGFYQCIAENDVGNAQAGAQLIILEHDVAIPTLPPTSLTSATTDHLAPATTGPLPSAPRDVVASLVSTRFIKLTWRTPASDPHGDNLTYSVFYTKEGIARERVENTSRPGEMQVTIQNLMPATVYIFRVMAQNKHGSGESSAPLRVETQPEVQLPGPAPNIRAYATSPTSITVTWETPVSGNGEIQNYKLYYMEKGTDKEQDVDVSSHSFTINGLKKYTEYSFRVVAYNKHGPGVSTQDVAVRTLSDVPSAAPQNLSLEVRNSKSIMIHWQPPAPATQNGQITGYKIRYRKASRKSDVTETLVSGTQLSQLIEGLDRGTEYNFRVAALTINGTGPATDWLSAETFESDLDETRVPEVPSSLHVRPLVTSIVVSWTPPENQNIVVRGYAIGYGIGSPHAQTIKVDYKQRYYTIENLDPSSHYVITLKAFNNVGEGIPLYESAVTRPHTDTSEVDLFVINAPYTPVPDPTPMMPPVGVQASILSHDTIRITWADNSLPKHQKITDSRYYTVRWKTNIPANTKYKNANATTLSYLVTGLKPNTLYEFSVMVTKGRRSSTWSMTAHGTTFELVPTSPPKDVTVVSKEGKPKTIIVNWQPPSEANGKITGYIIYYSTDVNAEIHDWVIEPVVGNRLTHQIQELTLDTPYYFKIQARNSKGMGPMSEAVQFRTPKADSSDKMPNDQASGSGGKGSRLPDLGSDYKPPMSGSNSPHGSPTSPLDSNMLLVIIVSVGVITIVVVVIIAVFCTRRTTSHQKKKRAACKSVNGSHKYKGNSKDVKPPDLWIHHERLELKPIDKSPDPNPIMTDTPIPRNSQDITPVDNSMDSNIHQRRNSYRGHESEDSMSTLAGRRGMRPKMMMPFDSQPPQPVISAHPIHSLDHPHHHFHSSSLASPARSHLYHPGSPWPIGTSMSLSDRANSTESVRNTPSTDTMPASSSQTCCTDHQDPEGATSSSYLASSQEEDSGQSLPTAHVRPSHPLKSFAVPAVPPPGPPTYDPALPSTPLLSQQALNHHIHSVKTASIGTLGRSRPPMPVVVPSAPEVQETTRMLEDSESSYEPDELTKEMAHLEGLMKDLNAITTA</sequence>
<evidence type="ECO:0000256" key="4">
    <source>
        <dbReference type="ARBA" id="ARBA00022692"/>
    </source>
</evidence>
<feature type="domain" description="Fibronectin type-III" evidence="18">
    <location>
        <begin position="761"/>
        <end position="851"/>
    </location>
</feature>
<dbReference type="Ensembl" id="ENSPANT00000003807.4">
    <property type="protein sequence ID" value="ENSPANP00000014241.3"/>
    <property type="gene ID" value="ENSPANG00000016137.4"/>
</dbReference>
<keyword evidence="7 15" id="KW-1133">Transmembrane helix</keyword>
<dbReference type="GO" id="GO:0005794">
    <property type="term" value="C:Golgi apparatus"/>
    <property type="evidence" value="ECO:0007669"/>
    <property type="project" value="Ensembl"/>
</dbReference>
<dbReference type="ExpressionAtlas" id="A0A096NMN2">
    <property type="expression patterns" value="baseline"/>
</dbReference>
<dbReference type="GO" id="GO:0007520">
    <property type="term" value="P:myoblast fusion"/>
    <property type="evidence" value="ECO:0007669"/>
    <property type="project" value="Ensembl"/>
</dbReference>
<keyword evidence="4 15" id="KW-0812">Transmembrane</keyword>
<dbReference type="STRING" id="9555.ENSPANP00000014241"/>
<dbReference type="CDD" id="cd00063">
    <property type="entry name" value="FN3"/>
    <property type="match status" value="6"/>
</dbReference>
<dbReference type="GO" id="GO:0070700">
    <property type="term" value="F:BMP receptor binding"/>
    <property type="evidence" value="ECO:0007669"/>
    <property type="project" value="Ensembl"/>
</dbReference>
<keyword evidence="6" id="KW-0130">Cell adhesion</keyword>
<dbReference type="GO" id="GO:0005654">
    <property type="term" value="C:nucleoplasm"/>
    <property type="evidence" value="ECO:0007669"/>
    <property type="project" value="Ensembl"/>
</dbReference>
<dbReference type="FunFam" id="2.60.40.10:FF:000216">
    <property type="entry name" value="neogenin isoform X1"/>
    <property type="match status" value="1"/>
</dbReference>
<feature type="transmembrane region" description="Helical" evidence="15">
    <location>
        <begin position="1124"/>
        <end position="1148"/>
    </location>
</feature>
<dbReference type="GO" id="GO:0097708">
    <property type="term" value="C:intracellular vesicle"/>
    <property type="evidence" value="ECO:0007669"/>
    <property type="project" value="Ensembl"/>
</dbReference>
<dbReference type="SUPFAM" id="SSF49265">
    <property type="entry name" value="Fibronectin type III"/>
    <property type="match status" value="3"/>
</dbReference>
<evidence type="ECO:0000256" key="5">
    <source>
        <dbReference type="ARBA" id="ARBA00022737"/>
    </source>
</evidence>
<keyword evidence="16" id="KW-0732">Signal</keyword>
<evidence type="ECO:0000313" key="19">
    <source>
        <dbReference type="Ensembl" id="ENSPANP00000014241.3"/>
    </source>
</evidence>
<dbReference type="FunFam" id="2.60.40.10:FF:000133">
    <property type="entry name" value="Neogenin isoform 1"/>
    <property type="match status" value="1"/>
</dbReference>
<dbReference type="SMART" id="SM00060">
    <property type="entry name" value="FN3"/>
    <property type="match status" value="6"/>
</dbReference>
<reference evidence="19" key="3">
    <citation type="submission" date="2025-09" db="UniProtKB">
        <authorList>
            <consortium name="Ensembl"/>
        </authorList>
    </citation>
    <scope>IDENTIFICATION</scope>
</reference>
<keyword evidence="10" id="KW-0325">Glycoprotein</keyword>
<dbReference type="InterPro" id="IPR036116">
    <property type="entry name" value="FN3_sf"/>
</dbReference>
<evidence type="ECO:0000256" key="15">
    <source>
        <dbReference type="SAM" id="Phobius"/>
    </source>
</evidence>
<evidence type="ECO:0000256" key="2">
    <source>
        <dbReference type="ARBA" id="ARBA00009588"/>
    </source>
</evidence>
<feature type="compositionally biased region" description="Basic and acidic residues" evidence="14">
    <location>
        <begin position="1072"/>
        <end position="1081"/>
    </location>
</feature>
<feature type="region of interest" description="Disordered" evidence="14">
    <location>
        <begin position="1061"/>
        <end position="1117"/>
    </location>
</feature>
<dbReference type="GO" id="GO:0098797">
    <property type="term" value="C:plasma membrane protein complex"/>
    <property type="evidence" value="ECO:0007669"/>
    <property type="project" value="Ensembl"/>
</dbReference>
<evidence type="ECO:0000256" key="11">
    <source>
        <dbReference type="ARBA" id="ARBA00023319"/>
    </source>
</evidence>
<proteinExistence type="inferred from homology"/>
<feature type="domain" description="Fibronectin type-III" evidence="18">
    <location>
        <begin position="977"/>
        <end position="1074"/>
    </location>
</feature>
<feature type="compositionally biased region" description="Polar residues" evidence="14">
    <location>
        <begin position="1211"/>
        <end position="1226"/>
    </location>
</feature>
<evidence type="ECO:0000256" key="6">
    <source>
        <dbReference type="ARBA" id="ARBA00022889"/>
    </source>
</evidence>
<feature type="domain" description="Ig-like" evidence="17">
    <location>
        <begin position="52"/>
        <end position="147"/>
    </location>
</feature>
<evidence type="ECO:0000256" key="12">
    <source>
        <dbReference type="ARBA" id="ARBA00055647"/>
    </source>
</evidence>
<comment type="similarity">
    <text evidence="2">Belongs to the immunoglobulin superfamily. DCC family.</text>
</comment>
<keyword evidence="5" id="KW-0677">Repeat</keyword>
<comment type="function">
    <text evidence="12">Multi-functional cell surface receptor regulating cell adhesion in many diverse developmental processes, including neural tube and mammary gland formation, myogenesis and angiogenesis. Receptor for members of the BMP, netrin, and repulsive guidance molecule (RGM) families. Netrin-Neogenin interactions result in a chemoattractive axon guidance response and cell-cell adhesion, the interaction between NEO1/Neogenin and RGMa and RGMb induces a chemorepulsive response.</text>
</comment>
<dbReference type="FunFam" id="2.60.40.10:FF:000004">
    <property type="entry name" value="DCC isoform 1"/>
    <property type="match status" value="2"/>
</dbReference>
<dbReference type="CTD" id="4756"/>
<dbReference type="PROSITE" id="PS50835">
    <property type="entry name" value="IG_LIKE"/>
    <property type="match status" value="4"/>
</dbReference>
<dbReference type="GO" id="GO:0009986">
    <property type="term" value="C:cell surface"/>
    <property type="evidence" value="ECO:0007669"/>
    <property type="project" value="Ensembl"/>
</dbReference>
<feature type="domain" description="Fibronectin type-III" evidence="18">
    <location>
        <begin position="561"/>
        <end position="651"/>
    </location>
</feature>
<feature type="compositionally biased region" description="Polar residues" evidence="14">
    <location>
        <begin position="1350"/>
        <end position="1369"/>
    </location>
</feature>
<dbReference type="PANTHER" id="PTHR44170">
    <property type="entry name" value="PROTEIN SIDEKICK"/>
    <property type="match status" value="1"/>
</dbReference>
<feature type="domain" description="Fibronectin type-III" evidence="18">
    <location>
        <begin position="876"/>
        <end position="972"/>
    </location>
</feature>
<organism evidence="19 20">
    <name type="scientific">Papio anubis</name>
    <name type="common">Olive baboon</name>
    <dbReference type="NCBI Taxonomy" id="9555"/>
    <lineage>
        <taxon>Eukaryota</taxon>
        <taxon>Metazoa</taxon>
        <taxon>Chordata</taxon>
        <taxon>Craniata</taxon>
        <taxon>Vertebrata</taxon>
        <taxon>Euteleostomi</taxon>
        <taxon>Mammalia</taxon>
        <taxon>Eutheria</taxon>
        <taxon>Euarchontoglires</taxon>
        <taxon>Primates</taxon>
        <taxon>Haplorrhini</taxon>
        <taxon>Catarrhini</taxon>
        <taxon>Cercopithecidae</taxon>
        <taxon>Cercopithecinae</taxon>
        <taxon>Papio</taxon>
    </lineage>
</organism>
<dbReference type="GO" id="GO:0039706">
    <property type="term" value="F:co-receptor binding"/>
    <property type="evidence" value="ECO:0007669"/>
    <property type="project" value="Ensembl"/>
</dbReference>
<dbReference type="InterPro" id="IPR003961">
    <property type="entry name" value="FN3_dom"/>
</dbReference>
<dbReference type="GO" id="GO:0006355">
    <property type="term" value="P:regulation of DNA-templated transcription"/>
    <property type="evidence" value="ECO:0007669"/>
    <property type="project" value="Ensembl"/>
</dbReference>
<evidence type="ECO:0000256" key="13">
    <source>
        <dbReference type="ARBA" id="ARBA00074043"/>
    </source>
</evidence>
<dbReference type="Pfam" id="PF13895">
    <property type="entry name" value="Ig_2"/>
    <property type="match status" value="1"/>
</dbReference>
<dbReference type="GO" id="GO:0098978">
    <property type="term" value="C:glutamatergic synapse"/>
    <property type="evidence" value="ECO:0007669"/>
    <property type="project" value="Ensembl"/>
</dbReference>
<dbReference type="InterPro" id="IPR036179">
    <property type="entry name" value="Ig-like_dom_sf"/>
</dbReference>
<evidence type="ECO:0000313" key="20">
    <source>
        <dbReference type="Proteomes" id="UP000028761"/>
    </source>
</evidence>
<feature type="compositionally biased region" description="Pro residues" evidence="14">
    <location>
        <begin position="1386"/>
        <end position="1395"/>
    </location>
</feature>
<dbReference type="InterPro" id="IPR013098">
    <property type="entry name" value="Ig_I-set"/>
</dbReference>
<evidence type="ECO:0000259" key="17">
    <source>
        <dbReference type="PROSITE" id="PS50835"/>
    </source>
</evidence>
<dbReference type="CDD" id="cd05723">
    <property type="entry name" value="IgI_4_Neogenin_like"/>
    <property type="match status" value="1"/>
</dbReference>
<evidence type="ECO:0000256" key="16">
    <source>
        <dbReference type="SAM" id="SignalP"/>
    </source>
</evidence>
<dbReference type="eggNOG" id="KOG4221">
    <property type="taxonomic scope" value="Eukaryota"/>
</dbReference>
<dbReference type="Pfam" id="PF13927">
    <property type="entry name" value="Ig_3"/>
    <property type="match status" value="1"/>
</dbReference>
<feature type="compositionally biased region" description="Polar residues" evidence="14">
    <location>
        <begin position="1309"/>
        <end position="1342"/>
    </location>
</feature>
<dbReference type="GeneTree" id="ENSGT00940000156684"/>
<dbReference type="InterPro" id="IPR003598">
    <property type="entry name" value="Ig_sub2"/>
</dbReference>
<name>A0A096NMN2_PAPAN</name>
<evidence type="ECO:0000256" key="1">
    <source>
        <dbReference type="ARBA" id="ARBA00004251"/>
    </source>
</evidence>
<feature type="domain" description="Fibronectin type-III" evidence="18">
    <location>
        <begin position="461"/>
        <end position="555"/>
    </location>
</feature>
<keyword evidence="8 15" id="KW-0472">Membrane</keyword>
<dbReference type="PRINTS" id="PR00014">
    <property type="entry name" value="FNTYPEIII"/>
</dbReference>
<evidence type="ECO:0000256" key="7">
    <source>
        <dbReference type="ARBA" id="ARBA00022989"/>
    </source>
</evidence>
<dbReference type="GO" id="GO:0098609">
    <property type="term" value="P:cell-cell adhesion"/>
    <property type="evidence" value="ECO:0007669"/>
    <property type="project" value="TreeGrafter"/>
</dbReference>
<dbReference type="SMART" id="SM00409">
    <property type="entry name" value="IG"/>
    <property type="match status" value="4"/>
</dbReference>
<gene>
    <name evidence="19" type="primary">NEO1</name>
</gene>
<reference evidence="19 20" key="1">
    <citation type="submission" date="2012-03" db="EMBL/GenBank/DDBJ databases">
        <title>Whole Genome Assembly of Papio anubis.</title>
        <authorList>
            <person name="Liu Y.L."/>
            <person name="Abraham K.A."/>
            <person name="Akbar H.A."/>
            <person name="Ali S.A."/>
            <person name="Anosike U.A."/>
            <person name="Aqrawi P.A."/>
            <person name="Arias F.A."/>
            <person name="Attaway T.A."/>
            <person name="Awwad R.A."/>
            <person name="Babu C.B."/>
            <person name="Bandaranaike D.B."/>
            <person name="Battles P.B."/>
            <person name="Bell A.B."/>
            <person name="Beltran B.B."/>
            <person name="Berhane-Mersha D.B."/>
            <person name="Bess C.B."/>
            <person name="Bickham C.B."/>
            <person name="Bolden T.B."/>
            <person name="Carter K.C."/>
            <person name="Chau D.C."/>
            <person name="Chavez A.C."/>
            <person name="Clerc-Blankenburg K.C."/>
            <person name="Coyle M.C."/>
            <person name="Dao M.D."/>
            <person name="Davila M.L.D."/>
            <person name="Davy-Carroll L.D."/>
            <person name="Denson S.D."/>
            <person name="Dinh H.D."/>
            <person name="Fernandez S.F."/>
            <person name="Fernando P.F."/>
            <person name="Forbes L.F."/>
            <person name="Francis C.F."/>
            <person name="Francisco L.F."/>
            <person name="Fu Q.F."/>
            <person name="Garcia-Iii R.G."/>
            <person name="Garrett T.G."/>
            <person name="Gross S.G."/>
            <person name="Gubbala S.G."/>
            <person name="Hirani K.H."/>
            <person name="Hogues M.H."/>
            <person name="Hollins B.H."/>
            <person name="Jackson L.J."/>
            <person name="Javaid M.J."/>
            <person name="Jhangiani S.J."/>
            <person name="Johnson A.J."/>
            <person name="Johnson B.J."/>
            <person name="Jones J.J."/>
            <person name="Joshi V.J."/>
            <person name="Kalu J.K."/>
            <person name="Khan N.K."/>
            <person name="Korchina V.K."/>
            <person name="Kovar C.K."/>
            <person name="Lago L.L."/>
            <person name="Lara F.L."/>
            <person name="Le T.-K.L."/>
            <person name="Lee S.L."/>
            <person name="Legall-Iii F.L."/>
            <person name="Lemon S.L."/>
            <person name="Liu J.L."/>
            <person name="Liu Y.-S.L."/>
            <person name="Liyanage D.L."/>
            <person name="Lopez J.L."/>
            <person name="Lorensuhewa L.L."/>
            <person name="Mata R.M."/>
            <person name="Mathew T.M."/>
            <person name="Mercado C.M."/>
            <person name="Mercado I.M."/>
            <person name="Morales K.M."/>
            <person name="Morgan M.M."/>
            <person name="Munidasa M.M."/>
            <person name="Ngo D.N."/>
            <person name="Nguyen L.N."/>
            <person name="Nguyen T.N."/>
            <person name="Nguyen N.N."/>
            <person name="Obregon M.O."/>
            <person name="Okwuonu G.O."/>
            <person name="Ongeri F.O."/>
            <person name="Onwere C.O."/>
            <person name="Osifeso I.O."/>
            <person name="Parra A.P."/>
            <person name="Patil S.P."/>
            <person name="Perez A.P."/>
            <person name="Perez Y.P."/>
            <person name="Pham C.P."/>
            <person name="Pu L.-L.P."/>
            <person name="Puazo M.P."/>
            <person name="Quiroz J.Q."/>
            <person name="Rouhana J.R."/>
            <person name="Ruiz M.R."/>
            <person name="Ruiz S.-J.R."/>
            <person name="Saada N.S."/>
            <person name="Santibanez J.S."/>
            <person name="Scheel M.S."/>
            <person name="Schneider B.S."/>
            <person name="Simmons D.S."/>
            <person name="Sisson I.S."/>
            <person name="Tang L.-Y.T."/>
            <person name="Thornton R.T."/>
            <person name="Tisius J.T."/>
            <person name="Toledanes G.T."/>
            <person name="Trejos Z.T."/>
            <person name="Usmani K.U."/>
            <person name="Varghese R.V."/>
            <person name="Vattathil S.V."/>
            <person name="Vee V.V."/>
            <person name="Walker D.W."/>
            <person name="Weissenberger G.W."/>
            <person name="White C.W."/>
            <person name="Williams A.W."/>
            <person name="Woodworth J.W."/>
            <person name="Wright R.W."/>
            <person name="Zhu Y.Z."/>
            <person name="Han Y.H."/>
            <person name="Newsham I.N."/>
            <person name="Nazareth L.N."/>
            <person name="Worley K.W."/>
            <person name="Muzny D.M."/>
            <person name="Rogers J.R."/>
            <person name="Gibbs R.G."/>
        </authorList>
    </citation>
    <scope>NUCLEOTIDE SEQUENCE [LARGE SCALE GENOMIC DNA]</scope>
</reference>
<dbReference type="InterPro" id="IPR007110">
    <property type="entry name" value="Ig-like_dom"/>
</dbReference>
<dbReference type="PANTHER" id="PTHR44170:SF14">
    <property type="entry name" value="NEOGENIN"/>
    <property type="match status" value="1"/>
</dbReference>
<dbReference type="GO" id="GO:0050709">
    <property type="term" value="P:negative regulation of protein secretion"/>
    <property type="evidence" value="ECO:0007669"/>
    <property type="project" value="Ensembl"/>
</dbReference>
<dbReference type="FunFam" id="2.60.40.10:FF:000106">
    <property type="entry name" value="Neogenin isoform 1"/>
    <property type="match status" value="1"/>
</dbReference>
<evidence type="ECO:0000256" key="8">
    <source>
        <dbReference type="ARBA" id="ARBA00023136"/>
    </source>
</evidence>
<feature type="region of interest" description="Disordered" evidence="14">
    <location>
        <begin position="1255"/>
        <end position="1296"/>
    </location>
</feature>
<feature type="domain" description="Ig-like" evidence="17">
    <location>
        <begin position="241"/>
        <end position="336"/>
    </location>
</feature>
<reference evidence="19" key="2">
    <citation type="submission" date="2025-08" db="UniProtKB">
        <authorList>
            <consortium name="Ensembl"/>
        </authorList>
    </citation>
    <scope>IDENTIFICATION</scope>
</reference>
<protein>
    <recommendedName>
        <fullName evidence="13">Neogenin</fullName>
    </recommendedName>
</protein>
<dbReference type="PROSITE" id="PS50853">
    <property type="entry name" value="FN3"/>
    <property type="match status" value="6"/>
</dbReference>
<dbReference type="RefSeq" id="XP_021796382.1">
    <property type="nucleotide sequence ID" value="XM_021940690.2"/>
</dbReference>
<dbReference type="GO" id="GO:0045296">
    <property type="term" value="F:cadherin binding"/>
    <property type="evidence" value="ECO:0007669"/>
    <property type="project" value="Ensembl"/>
</dbReference>
<dbReference type="Pfam" id="PF00041">
    <property type="entry name" value="fn3"/>
    <property type="match status" value="6"/>
</dbReference>
<dbReference type="InterPro" id="IPR013783">
    <property type="entry name" value="Ig-like_fold"/>
</dbReference>
<evidence type="ECO:0000256" key="9">
    <source>
        <dbReference type="ARBA" id="ARBA00023157"/>
    </source>
</evidence>
<dbReference type="InterPro" id="IPR010560">
    <property type="entry name" value="Neogenin_C"/>
</dbReference>
<dbReference type="GO" id="GO:0038023">
    <property type="term" value="F:signaling receptor activity"/>
    <property type="evidence" value="ECO:0007669"/>
    <property type="project" value="Ensembl"/>
</dbReference>
<dbReference type="KEGG" id="panu:101014655"/>
<feature type="compositionally biased region" description="Polar residues" evidence="14">
    <location>
        <begin position="1107"/>
        <end position="1117"/>
    </location>
</feature>
<keyword evidence="9" id="KW-1015">Disulfide bond</keyword>
<dbReference type="SMART" id="SM00408">
    <property type="entry name" value="IGc2"/>
    <property type="match status" value="4"/>
</dbReference>
<evidence type="ECO:0000256" key="10">
    <source>
        <dbReference type="ARBA" id="ARBA00023180"/>
    </source>
</evidence>
<feature type="region of interest" description="Disordered" evidence="14">
    <location>
        <begin position="1194"/>
        <end position="1226"/>
    </location>
</feature>
<evidence type="ECO:0000256" key="3">
    <source>
        <dbReference type="ARBA" id="ARBA00022475"/>
    </source>
</evidence>
<dbReference type="InterPro" id="IPR003599">
    <property type="entry name" value="Ig_sub"/>
</dbReference>
<dbReference type="SUPFAM" id="SSF48726">
    <property type="entry name" value="Immunoglobulin"/>
    <property type="match status" value="4"/>
</dbReference>
<dbReference type="GO" id="GO:0048681">
    <property type="term" value="P:negative regulation of axon regeneration"/>
    <property type="evidence" value="ECO:0007669"/>
    <property type="project" value="Ensembl"/>
</dbReference>